<reference evidence="1 2" key="1">
    <citation type="submission" date="2016-10" db="EMBL/GenBank/DDBJ databases">
        <authorList>
            <person name="de Groot N.N."/>
        </authorList>
    </citation>
    <scope>NUCLEOTIDE SEQUENCE [LARGE SCALE GENOMIC DNA]</scope>
    <source>
        <strain evidence="1 2">DSM 25927</strain>
    </source>
</reference>
<dbReference type="RefSeq" id="WP_177188919.1">
    <property type="nucleotide sequence ID" value="NZ_FOFS01000006.1"/>
</dbReference>
<dbReference type="STRING" id="489703.SAMN04488038_106128"/>
<dbReference type="GO" id="GO:0019867">
    <property type="term" value="C:outer membrane"/>
    <property type="evidence" value="ECO:0007669"/>
    <property type="project" value="InterPro"/>
</dbReference>
<dbReference type="AlphaFoldDB" id="A0A1H9FWX0"/>
<dbReference type="SUPFAM" id="SSF56925">
    <property type="entry name" value="OMPA-like"/>
    <property type="match status" value="1"/>
</dbReference>
<sequence length="203" mass="21034">MLEHKRLCAGIFGAVTMIGAGAVQAADSKLLLHAGVAYLVSDAKSDGPLDLDVGDQPAVEVDATYFVTPAIGVNLLAAFVTPEVKSAGASLGSVGLVPPMLVGQFHFGSAGSAIRPYVGAGLNYNFFHDETGSLDSLHVKVDNSVGLVGQVGANMNLAGGQTLNADVRYLKFDSDVSVGANHALDDKLKYQGFLINLGLGFWL</sequence>
<dbReference type="Proteomes" id="UP000199233">
    <property type="component" value="Unassembled WGS sequence"/>
</dbReference>
<proteinExistence type="predicted"/>
<name>A0A1H9FWX0_9GAMM</name>
<dbReference type="PANTHER" id="PTHR36920:SF1">
    <property type="entry name" value="OUTER MEMBRANE PROTEIN W"/>
    <property type="match status" value="1"/>
</dbReference>
<dbReference type="EMBL" id="FOFS01000006">
    <property type="protein sequence ID" value="SEQ42299.1"/>
    <property type="molecule type" value="Genomic_DNA"/>
</dbReference>
<dbReference type="InterPro" id="IPR011250">
    <property type="entry name" value="OMP/PagP_B-barrel"/>
</dbReference>
<evidence type="ECO:0000313" key="2">
    <source>
        <dbReference type="Proteomes" id="UP000199233"/>
    </source>
</evidence>
<accession>A0A1H9FWX0</accession>
<dbReference type="InterPro" id="IPR005618">
    <property type="entry name" value="OMPW"/>
</dbReference>
<organism evidence="1 2">
    <name type="scientific">Solimonas aquatica</name>
    <dbReference type="NCBI Taxonomy" id="489703"/>
    <lineage>
        <taxon>Bacteria</taxon>
        <taxon>Pseudomonadati</taxon>
        <taxon>Pseudomonadota</taxon>
        <taxon>Gammaproteobacteria</taxon>
        <taxon>Nevskiales</taxon>
        <taxon>Nevskiaceae</taxon>
        <taxon>Solimonas</taxon>
    </lineage>
</organism>
<dbReference type="Gene3D" id="2.40.160.20">
    <property type="match status" value="1"/>
</dbReference>
<protein>
    <submittedName>
        <fullName evidence="1">Outer membrane protein</fullName>
    </submittedName>
</protein>
<dbReference type="Pfam" id="PF03922">
    <property type="entry name" value="OmpW"/>
    <property type="match status" value="1"/>
</dbReference>
<keyword evidence="2" id="KW-1185">Reference proteome</keyword>
<dbReference type="PANTHER" id="PTHR36920">
    <property type="match status" value="1"/>
</dbReference>
<dbReference type="GO" id="GO:0055085">
    <property type="term" value="P:transmembrane transport"/>
    <property type="evidence" value="ECO:0007669"/>
    <property type="project" value="TreeGrafter"/>
</dbReference>
<gene>
    <name evidence="1" type="ORF">SAMN04488038_106128</name>
</gene>
<evidence type="ECO:0000313" key="1">
    <source>
        <dbReference type="EMBL" id="SEQ42299.1"/>
    </source>
</evidence>